<gene>
    <name evidence="1" type="ORF">T07_7525</name>
</gene>
<sequence>MRVPLHLCLGSVKELSRSSQCWQMTDLATVAVVVNMAGESVAEAVAILKRRNKECKDLDVRH</sequence>
<comment type="caution">
    <text evidence="1">The sequence shown here is derived from an EMBL/GenBank/DDBJ whole genome shotgun (WGS) entry which is preliminary data.</text>
</comment>
<name>A0A0V0RBQ0_9BILA</name>
<proteinExistence type="predicted"/>
<accession>A0A0V0RBQ0</accession>
<reference evidence="1 2" key="1">
    <citation type="submission" date="2015-01" db="EMBL/GenBank/DDBJ databases">
        <title>Evolution of Trichinella species and genotypes.</title>
        <authorList>
            <person name="Korhonen P.K."/>
            <person name="Edoardo P."/>
            <person name="Giuseppe L.R."/>
            <person name="Gasser R.B."/>
        </authorList>
    </citation>
    <scope>NUCLEOTIDE SEQUENCE [LARGE SCALE GENOMIC DNA]</scope>
    <source>
        <strain evidence="1">ISS37</strain>
    </source>
</reference>
<organism evidence="1 2">
    <name type="scientific">Trichinella nelsoni</name>
    <dbReference type="NCBI Taxonomy" id="6336"/>
    <lineage>
        <taxon>Eukaryota</taxon>
        <taxon>Metazoa</taxon>
        <taxon>Ecdysozoa</taxon>
        <taxon>Nematoda</taxon>
        <taxon>Enoplea</taxon>
        <taxon>Dorylaimia</taxon>
        <taxon>Trichinellida</taxon>
        <taxon>Trichinellidae</taxon>
        <taxon>Trichinella</taxon>
    </lineage>
</organism>
<evidence type="ECO:0000313" key="1">
    <source>
        <dbReference type="EMBL" id="KRX11902.1"/>
    </source>
</evidence>
<dbReference type="EMBL" id="JYDL01001146">
    <property type="protein sequence ID" value="KRX11902.1"/>
    <property type="molecule type" value="Genomic_DNA"/>
</dbReference>
<dbReference type="AlphaFoldDB" id="A0A0V0RBQ0"/>
<dbReference type="Proteomes" id="UP000054630">
    <property type="component" value="Unassembled WGS sequence"/>
</dbReference>
<protein>
    <submittedName>
        <fullName evidence="1">Uncharacterized protein</fullName>
    </submittedName>
</protein>
<keyword evidence="2" id="KW-1185">Reference proteome</keyword>
<evidence type="ECO:0000313" key="2">
    <source>
        <dbReference type="Proteomes" id="UP000054630"/>
    </source>
</evidence>